<dbReference type="Pfam" id="PF00593">
    <property type="entry name" value="TonB_dep_Rec_b-barrel"/>
    <property type="match status" value="1"/>
</dbReference>
<evidence type="ECO:0000256" key="10">
    <source>
        <dbReference type="ARBA" id="ARBA00023237"/>
    </source>
</evidence>
<evidence type="ECO:0000256" key="14">
    <source>
        <dbReference type="SAM" id="SignalP"/>
    </source>
</evidence>
<dbReference type="InterPro" id="IPR000531">
    <property type="entry name" value="Beta-barrel_TonB"/>
</dbReference>
<sequence>MMRGTSSLLALALCSLPVQAMAAEDRVFNVAGGALTTALPVLSRQGGVSISVADARLWQVEVKPVRGRMDIDDALRRMLAGTGTRAVKVSATSWRIERRREPQRLVRQSPPPVRAAPQPRAREPSHDYVASADEQIIVTATKTDLPYSHFAGVATRLDGDDLAFGGERGTESILSRIATVSSTHLGSGRNKLFIRGIADSSFTGPTQATVGQYLGDIRLSYNAPDPDLRLYDIESVEVLEGPQGTLYGAGSLGGIIRTIPKAPDPRERSVQAIAGFSVTQHGEPGGDIAGIANVPVGDGHALRLVGYLISDGGYIDNPLRGQDDVNRVHVRGGRGTFRVDAGDDWTIDIGGVYQAITSDDAQYADKDGAPLTRRSMVEQNATARYGMGTLVVMKDWDGLHFQSSNAYIDHRLFERFDASLPEARQDGGNGSGIAVGSVDVVRLFAPIQIIPLGDVPRVLDQHNATRMFVSENRLSRPYHDGLGWVVGASFVDNRARQSRDYAYGSLSTVLPGVTNRVTEFTGYAEATVEVMPNLIASGGLRLSHAKLDGEAEGVSFALAQAGRATTASRTETDLLPSFSILATPLDNVRLYARYQEGFRPGGLAVDGNFVRRFLNDQVRTWEAGMRFGDKGKSILDASISISHSRWKNIQADFIDSNGFPTTANIGDGRITSVSGAVAVRPSAALTFDLSAVYNHSRVDDLSPQILPVFAAAPARLGRIPNVASHAVRGSVNYATIVGDQDVRVNGWASYVGPSRLGIGPVLGESQGDYVDTGLAMRVGNDRRGLSLTLTNLFDSRGNRFSLGTPFVEGNEGFLTPLRPRTLRIAVDVSY</sequence>
<keyword evidence="14" id="KW-0732">Signal</keyword>
<dbReference type="InterPro" id="IPR036942">
    <property type="entry name" value="Beta-barrel_TonB_sf"/>
</dbReference>
<comment type="caution">
    <text evidence="16">The sequence shown here is derived from an EMBL/GenBank/DDBJ whole genome shotgun (WGS) entry which is preliminary data.</text>
</comment>
<evidence type="ECO:0000256" key="3">
    <source>
        <dbReference type="ARBA" id="ARBA00022452"/>
    </source>
</evidence>
<evidence type="ECO:0000256" key="7">
    <source>
        <dbReference type="ARBA" id="ARBA00023065"/>
    </source>
</evidence>
<evidence type="ECO:0000313" key="16">
    <source>
        <dbReference type="EMBL" id="GAA0862488.1"/>
    </source>
</evidence>
<feature type="signal peptide" evidence="14">
    <location>
        <begin position="1"/>
        <end position="22"/>
    </location>
</feature>
<keyword evidence="10 11" id="KW-0998">Cell outer membrane</keyword>
<evidence type="ECO:0000256" key="11">
    <source>
        <dbReference type="PROSITE-ProRule" id="PRU01360"/>
    </source>
</evidence>
<dbReference type="InterPro" id="IPR012910">
    <property type="entry name" value="Plug_dom"/>
</dbReference>
<keyword evidence="6" id="KW-0408">Iron</keyword>
<dbReference type="Pfam" id="PF07715">
    <property type="entry name" value="Plug"/>
    <property type="match status" value="1"/>
</dbReference>
<dbReference type="SUPFAM" id="SSF56935">
    <property type="entry name" value="Porins"/>
    <property type="match status" value="1"/>
</dbReference>
<feature type="chain" id="PRO_5045234845" evidence="14">
    <location>
        <begin position="23"/>
        <end position="830"/>
    </location>
</feature>
<feature type="domain" description="Secretin/TonB short N-terminal" evidence="15">
    <location>
        <begin position="48"/>
        <end position="99"/>
    </location>
</feature>
<dbReference type="PROSITE" id="PS52016">
    <property type="entry name" value="TONB_DEPENDENT_REC_3"/>
    <property type="match status" value="1"/>
</dbReference>
<keyword evidence="17" id="KW-1185">Reference proteome</keyword>
<keyword evidence="4" id="KW-0410">Iron transport</keyword>
<keyword evidence="9 11" id="KW-0472">Membrane</keyword>
<evidence type="ECO:0000256" key="5">
    <source>
        <dbReference type="ARBA" id="ARBA00022692"/>
    </source>
</evidence>
<name>A0ABN1LZQ2_9SPHN</name>
<gene>
    <name evidence="16" type="ORF">GCM10009115_09360</name>
</gene>
<evidence type="ECO:0000256" key="6">
    <source>
        <dbReference type="ARBA" id="ARBA00023004"/>
    </source>
</evidence>
<feature type="region of interest" description="Disordered" evidence="13">
    <location>
        <begin position="99"/>
        <end position="127"/>
    </location>
</feature>
<dbReference type="InterPro" id="IPR011662">
    <property type="entry name" value="Secretin/TonB_short_N"/>
</dbReference>
<evidence type="ECO:0000256" key="2">
    <source>
        <dbReference type="ARBA" id="ARBA00022448"/>
    </source>
</evidence>
<dbReference type="PANTHER" id="PTHR32552">
    <property type="entry name" value="FERRICHROME IRON RECEPTOR-RELATED"/>
    <property type="match status" value="1"/>
</dbReference>
<keyword evidence="5 11" id="KW-0812">Transmembrane</keyword>
<keyword evidence="2 11" id="KW-0813">Transport</keyword>
<dbReference type="Proteomes" id="UP001500738">
    <property type="component" value="Unassembled WGS sequence"/>
</dbReference>
<keyword evidence="7" id="KW-0406">Ion transport</keyword>
<reference evidence="16 17" key="1">
    <citation type="journal article" date="2019" name="Int. J. Syst. Evol. Microbiol.">
        <title>The Global Catalogue of Microorganisms (GCM) 10K type strain sequencing project: providing services to taxonomists for standard genome sequencing and annotation.</title>
        <authorList>
            <consortium name="The Broad Institute Genomics Platform"/>
            <consortium name="The Broad Institute Genome Sequencing Center for Infectious Disease"/>
            <person name="Wu L."/>
            <person name="Ma J."/>
        </authorList>
    </citation>
    <scope>NUCLEOTIDE SEQUENCE [LARGE SCALE GENOMIC DNA]</scope>
    <source>
        <strain evidence="16 17">JCM 15910</strain>
    </source>
</reference>
<dbReference type="EMBL" id="BAAAFE010000003">
    <property type="protein sequence ID" value="GAA0862488.1"/>
    <property type="molecule type" value="Genomic_DNA"/>
</dbReference>
<proteinExistence type="inferred from homology"/>
<dbReference type="InterPro" id="IPR039426">
    <property type="entry name" value="TonB-dep_rcpt-like"/>
</dbReference>
<dbReference type="PANTHER" id="PTHR32552:SF81">
    <property type="entry name" value="TONB-DEPENDENT OUTER MEMBRANE RECEPTOR"/>
    <property type="match status" value="1"/>
</dbReference>
<evidence type="ECO:0000259" key="15">
    <source>
        <dbReference type="SMART" id="SM00965"/>
    </source>
</evidence>
<evidence type="ECO:0000313" key="17">
    <source>
        <dbReference type="Proteomes" id="UP001500738"/>
    </source>
</evidence>
<evidence type="ECO:0000256" key="13">
    <source>
        <dbReference type="SAM" id="MobiDB-lite"/>
    </source>
</evidence>
<accession>A0ABN1LZQ2</accession>
<comment type="subcellular location">
    <subcellularLocation>
        <location evidence="1 11">Cell outer membrane</location>
        <topology evidence="1 11">Multi-pass membrane protein</topology>
    </subcellularLocation>
</comment>
<dbReference type="Gene3D" id="3.55.50.30">
    <property type="match status" value="1"/>
</dbReference>
<evidence type="ECO:0000256" key="1">
    <source>
        <dbReference type="ARBA" id="ARBA00004571"/>
    </source>
</evidence>
<evidence type="ECO:0000256" key="4">
    <source>
        <dbReference type="ARBA" id="ARBA00022496"/>
    </source>
</evidence>
<protein>
    <submittedName>
        <fullName evidence="16">TonB-dependent receptor</fullName>
    </submittedName>
</protein>
<dbReference type="Gene3D" id="2.40.170.20">
    <property type="entry name" value="TonB-dependent receptor, beta-barrel domain"/>
    <property type="match status" value="1"/>
</dbReference>
<evidence type="ECO:0000256" key="8">
    <source>
        <dbReference type="ARBA" id="ARBA00023077"/>
    </source>
</evidence>
<organism evidence="16 17">
    <name type="scientific">Sphingopyxis soli</name>
    <dbReference type="NCBI Taxonomy" id="592051"/>
    <lineage>
        <taxon>Bacteria</taxon>
        <taxon>Pseudomonadati</taxon>
        <taxon>Pseudomonadota</taxon>
        <taxon>Alphaproteobacteria</taxon>
        <taxon>Sphingomonadales</taxon>
        <taxon>Sphingomonadaceae</taxon>
        <taxon>Sphingopyxis</taxon>
    </lineage>
</organism>
<keyword evidence="8 12" id="KW-0798">TonB box</keyword>
<dbReference type="SMART" id="SM00965">
    <property type="entry name" value="STN"/>
    <property type="match status" value="1"/>
</dbReference>
<keyword evidence="3 11" id="KW-1134">Transmembrane beta strand</keyword>
<keyword evidence="16" id="KW-0675">Receptor</keyword>
<evidence type="ECO:0000256" key="9">
    <source>
        <dbReference type="ARBA" id="ARBA00023136"/>
    </source>
</evidence>
<evidence type="ECO:0000256" key="12">
    <source>
        <dbReference type="RuleBase" id="RU003357"/>
    </source>
</evidence>
<dbReference type="RefSeq" id="WP_343827515.1">
    <property type="nucleotide sequence ID" value="NZ_BAAAFE010000003.1"/>
</dbReference>
<comment type="similarity">
    <text evidence="11 12">Belongs to the TonB-dependent receptor family.</text>
</comment>